<organism evidence="1 2">
    <name type="scientific">Rathayibacter toxicus</name>
    <dbReference type="NCBI Taxonomy" id="145458"/>
    <lineage>
        <taxon>Bacteria</taxon>
        <taxon>Bacillati</taxon>
        <taxon>Actinomycetota</taxon>
        <taxon>Actinomycetes</taxon>
        <taxon>Micrococcales</taxon>
        <taxon>Microbacteriaceae</taxon>
        <taxon>Rathayibacter</taxon>
    </lineage>
</organism>
<gene>
    <name evidence="1" type="ORF">VT73_07940</name>
</gene>
<proteinExistence type="predicted"/>
<comment type="caution">
    <text evidence="1">The sequence shown here is derived from an EMBL/GenBank/DDBJ whole genome shotgun (WGS) entry which is preliminary data.</text>
</comment>
<evidence type="ECO:0000313" key="1">
    <source>
        <dbReference type="EMBL" id="KKM45019.1"/>
    </source>
</evidence>
<dbReference type="RefSeq" id="WP_042734296.1">
    <property type="nucleotide sequence ID" value="NZ_CP010848.1"/>
</dbReference>
<dbReference type="KEGG" id="rtx:TI83_09290"/>
<evidence type="ECO:0000313" key="2">
    <source>
        <dbReference type="Proteomes" id="UP000052979"/>
    </source>
</evidence>
<dbReference type="AlphaFoldDB" id="A0A0C5BG75"/>
<sequence>MKNISTKKRVAFRVGLSLGSLAVATAIGVSGFLIGSQSSAAADAAYQTGYSQASYNFCNLKFSTGVDAGKPYSDDIRAYEYVPKNVLVANALCTDDQVKTWNSAQKAAGSPERACKLDLDIARITGVLAAAECVATDSLN</sequence>
<dbReference type="STRING" id="145458.APU90_07785"/>
<dbReference type="PATRIC" id="fig|145458.7.peg.2116"/>
<dbReference type="Proteomes" id="UP000052979">
    <property type="component" value="Unassembled WGS sequence"/>
</dbReference>
<dbReference type="EMBL" id="LBFI01000049">
    <property type="protein sequence ID" value="KKM45019.1"/>
    <property type="molecule type" value="Genomic_DNA"/>
</dbReference>
<reference evidence="1 2" key="1">
    <citation type="submission" date="2015-04" db="EMBL/GenBank/DDBJ databases">
        <title>Draft genome sequence of Rathayibacter toxicus strain FH-142 (AKA 70134 or CS 32), a Western Australian isolate.</title>
        <authorList>
            <consortium name="Consortium for Microbial Forensics and Genomics (microFORGE)"/>
            <person name="Knight B.M."/>
            <person name="Roberts D.P."/>
            <person name="Lin D."/>
            <person name="Hari K."/>
            <person name="Fletcher J."/>
            <person name="Melcher U."/>
            <person name="Blagden T."/>
            <person name="Luster D.G."/>
            <person name="Sechler A.J."/>
            <person name="Schneider W.L."/>
            <person name="Winegar R.A."/>
        </authorList>
    </citation>
    <scope>NUCLEOTIDE SEQUENCE [LARGE SCALE GENOMIC DNA]</scope>
    <source>
        <strain evidence="1 2">FH142</strain>
    </source>
</reference>
<dbReference type="KEGG" id="rtc:APU90_07785"/>
<accession>A0A0C5BG75</accession>
<name>A0A0C5BG75_9MICO</name>
<protein>
    <submittedName>
        <fullName evidence="1">Uncharacterized protein</fullName>
    </submittedName>
</protein>
<keyword evidence="2" id="KW-1185">Reference proteome</keyword>
<dbReference type="GeneID" id="93666494"/>